<organism evidence="2 3">
    <name type="scientific">Desulfamplus magnetovallimortis</name>
    <dbReference type="NCBI Taxonomy" id="1246637"/>
    <lineage>
        <taxon>Bacteria</taxon>
        <taxon>Pseudomonadati</taxon>
        <taxon>Thermodesulfobacteriota</taxon>
        <taxon>Desulfobacteria</taxon>
        <taxon>Desulfobacterales</taxon>
        <taxon>Desulfobacteraceae</taxon>
        <taxon>Desulfamplus</taxon>
    </lineage>
</organism>
<name>A0A1W1H5L8_9BACT</name>
<evidence type="ECO:0000313" key="3">
    <source>
        <dbReference type="Proteomes" id="UP000191931"/>
    </source>
</evidence>
<dbReference type="SUPFAM" id="SSF56281">
    <property type="entry name" value="Metallo-hydrolase/oxidoreductase"/>
    <property type="match status" value="1"/>
</dbReference>
<dbReference type="InterPro" id="IPR036866">
    <property type="entry name" value="RibonucZ/Hydroxyglut_hydro"/>
</dbReference>
<gene>
    <name evidence="2" type="ORF">MTBBW1_1060009</name>
</gene>
<proteinExistence type="predicted"/>
<keyword evidence="3" id="KW-1185">Reference proteome</keyword>
<dbReference type="RefSeq" id="WP_080804129.1">
    <property type="nucleotide sequence ID" value="NZ_LT828545.1"/>
</dbReference>
<dbReference type="Gene3D" id="3.60.15.10">
    <property type="entry name" value="Ribonuclease Z/Hydroxyacylglutathione hydrolase-like"/>
    <property type="match status" value="1"/>
</dbReference>
<evidence type="ECO:0000259" key="1">
    <source>
        <dbReference type="Pfam" id="PF12706"/>
    </source>
</evidence>
<dbReference type="Pfam" id="PF12706">
    <property type="entry name" value="Lactamase_B_2"/>
    <property type="match status" value="1"/>
</dbReference>
<dbReference type="Proteomes" id="UP000191931">
    <property type="component" value="Unassembled WGS sequence"/>
</dbReference>
<sequence>MYIKCWGSRGSIAVAGKEYNRYGGETTCIQIRAKSGETIILDSGTGLRKLGLVLPSNSGSHYHMLFTHTHWDHIAGFPFFKPLQSKNVTLSINNSKFSMVSVKEILANIMNPPLFPVTMQQMQAKVIYNENASSNFSIGSLDISTIPLSHPGGGLGYRFSENGKIFVFLTDNEITFSHPGSKSIAEYTDFCKDADLLFHDMEYTPEEYPDKKGWGHSAYTDVLELAMNAGVKRLGLFHINQERTDDEMDVLVSNCRNIAQKKGNAIDCFGVACGMEFNL</sequence>
<evidence type="ECO:0000313" key="2">
    <source>
        <dbReference type="EMBL" id="SLM27658.1"/>
    </source>
</evidence>
<dbReference type="PANTHER" id="PTHR42663">
    <property type="entry name" value="HYDROLASE C777.06C-RELATED-RELATED"/>
    <property type="match status" value="1"/>
</dbReference>
<dbReference type="STRING" id="1246637.MTBBW1_1060009"/>
<dbReference type="PANTHER" id="PTHR42663:SF4">
    <property type="entry name" value="SLL1036 PROTEIN"/>
    <property type="match status" value="1"/>
</dbReference>
<dbReference type="EMBL" id="FWEV01000009">
    <property type="protein sequence ID" value="SLM27658.1"/>
    <property type="molecule type" value="Genomic_DNA"/>
</dbReference>
<accession>A0A1W1H5L8</accession>
<dbReference type="OrthoDB" id="9803916at2"/>
<protein>
    <recommendedName>
        <fullName evidence="1">Metallo-beta-lactamase domain-containing protein</fullName>
    </recommendedName>
</protein>
<feature type="domain" description="Metallo-beta-lactamase" evidence="1">
    <location>
        <begin position="63"/>
        <end position="239"/>
    </location>
</feature>
<dbReference type="AlphaFoldDB" id="A0A1W1H5L8"/>
<dbReference type="CDD" id="cd07715">
    <property type="entry name" value="TaR3-like_MBL-fold"/>
    <property type="match status" value="1"/>
</dbReference>
<reference evidence="2 3" key="1">
    <citation type="submission" date="2017-03" db="EMBL/GenBank/DDBJ databases">
        <authorList>
            <person name="Afonso C.L."/>
            <person name="Miller P.J."/>
            <person name="Scott M.A."/>
            <person name="Spackman E."/>
            <person name="Goraichik I."/>
            <person name="Dimitrov K.M."/>
            <person name="Suarez D.L."/>
            <person name="Swayne D.E."/>
        </authorList>
    </citation>
    <scope>NUCLEOTIDE SEQUENCE [LARGE SCALE GENOMIC DNA]</scope>
    <source>
        <strain evidence="2">PRJEB14757</strain>
    </source>
</reference>
<dbReference type="InterPro" id="IPR001279">
    <property type="entry name" value="Metallo-B-lactamas"/>
</dbReference>